<dbReference type="SUPFAM" id="SSF88946">
    <property type="entry name" value="Sigma2 domain of RNA polymerase sigma factors"/>
    <property type="match status" value="1"/>
</dbReference>
<dbReference type="Gene3D" id="1.10.10.10">
    <property type="entry name" value="Winged helix-like DNA-binding domain superfamily/Winged helix DNA-binding domain"/>
    <property type="match status" value="1"/>
</dbReference>
<feature type="domain" description="RNA polymerase sigma-70 region 2" evidence="5">
    <location>
        <begin position="24"/>
        <end position="74"/>
    </location>
</feature>
<dbReference type="SUPFAM" id="SSF88659">
    <property type="entry name" value="Sigma3 and sigma4 domains of RNA polymerase sigma factors"/>
    <property type="match status" value="1"/>
</dbReference>
<comment type="similarity">
    <text evidence="1">Belongs to the sigma-70 factor family. ECF subfamily.</text>
</comment>
<proteinExistence type="inferred from homology"/>
<evidence type="ECO:0000313" key="7">
    <source>
        <dbReference type="EMBL" id="MBS0031750.1"/>
    </source>
</evidence>
<dbReference type="InterPro" id="IPR013249">
    <property type="entry name" value="RNA_pol_sigma70_r4_t2"/>
</dbReference>
<keyword evidence="4" id="KW-0804">Transcription</keyword>
<dbReference type="NCBIfam" id="TIGR02937">
    <property type="entry name" value="sigma70-ECF"/>
    <property type="match status" value="1"/>
</dbReference>
<keyword evidence="8" id="KW-1185">Reference proteome</keyword>
<dbReference type="InterPro" id="IPR013324">
    <property type="entry name" value="RNA_pol_sigma_r3/r4-like"/>
</dbReference>
<evidence type="ECO:0000256" key="4">
    <source>
        <dbReference type="ARBA" id="ARBA00023163"/>
    </source>
</evidence>
<sequence length="185" mass="21320">MEQPVTDIWKQFSAELEKFICGQMGHDAVCEDLLQEVFLKIYINIRKVKAADNVRAYLYRMTNNVITDHYRRNQVGKVSAAQCPEPADNVVKSHDEYKLADCLRPMIDTLPEIYRQALIMTDLNGHTQKQYAEISGISVSGAKSRVQRAREQLKELILRCCEYEFDKYGNILSCCNDSSPNRKFC</sequence>
<dbReference type="InterPro" id="IPR039425">
    <property type="entry name" value="RNA_pol_sigma-70-like"/>
</dbReference>
<accession>A0ABS5J9J5</accession>
<evidence type="ECO:0000256" key="1">
    <source>
        <dbReference type="ARBA" id="ARBA00010641"/>
    </source>
</evidence>
<dbReference type="InterPro" id="IPR014284">
    <property type="entry name" value="RNA_pol_sigma-70_dom"/>
</dbReference>
<evidence type="ECO:0000259" key="5">
    <source>
        <dbReference type="Pfam" id="PF04542"/>
    </source>
</evidence>
<dbReference type="InterPro" id="IPR036388">
    <property type="entry name" value="WH-like_DNA-bd_sf"/>
</dbReference>
<evidence type="ECO:0000313" key="8">
    <source>
        <dbReference type="Proteomes" id="UP000676386"/>
    </source>
</evidence>
<keyword evidence="3" id="KW-0731">Sigma factor</keyword>
<dbReference type="Pfam" id="PF08281">
    <property type="entry name" value="Sigma70_r4_2"/>
    <property type="match status" value="1"/>
</dbReference>
<evidence type="ECO:0000259" key="6">
    <source>
        <dbReference type="Pfam" id="PF08281"/>
    </source>
</evidence>
<feature type="domain" description="RNA polymerase sigma factor 70 region 4 type 2" evidence="6">
    <location>
        <begin position="102"/>
        <end position="153"/>
    </location>
</feature>
<evidence type="ECO:0000256" key="3">
    <source>
        <dbReference type="ARBA" id="ARBA00023082"/>
    </source>
</evidence>
<dbReference type="Gene3D" id="1.10.1740.10">
    <property type="match status" value="1"/>
</dbReference>
<dbReference type="RefSeq" id="WP_211976913.1">
    <property type="nucleotide sequence ID" value="NZ_CBFHAM010000012.1"/>
</dbReference>
<dbReference type="CDD" id="cd06171">
    <property type="entry name" value="Sigma70_r4"/>
    <property type="match status" value="1"/>
</dbReference>
<keyword evidence="2" id="KW-0805">Transcription regulation</keyword>
<name>A0ABS5J9J5_9BACT</name>
<dbReference type="PANTHER" id="PTHR43133">
    <property type="entry name" value="RNA POLYMERASE ECF-TYPE SIGMA FACTO"/>
    <property type="match status" value="1"/>
</dbReference>
<protein>
    <submittedName>
        <fullName evidence="7">Sigma-70 family RNA polymerase sigma factor</fullName>
    </submittedName>
</protein>
<dbReference type="PANTHER" id="PTHR43133:SF62">
    <property type="entry name" value="RNA POLYMERASE SIGMA FACTOR SIGZ"/>
    <property type="match status" value="1"/>
</dbReference>
<dbReference type="EMBL" id="JAGTXB010000025">
    <property type="protein sequence ID" value="MBS0031750.1"/>
    <property type="molecule type" value="Genomic_DNA"/>
</dbReference>
<dbReference type="Pfam" id="PF04542">
    <property type="entry name" value="Sigma70_r2"/>
    <property type="match status" value="1"/>
</dbReference>
<dbReference type="Proteomes" id="UP000676386">
    <property type="component" value="Unassembled WGS sequence"/>
</dbReference>
<gene>
    <name evidence="7" type="ORF">KE626_30745</name>
</gene>
<reference evidence="7 8" key="1">
    <citation type="submission" date="2021-04" db="EMBL/GenBank/DDBJ databases">
        <title>Chitinophaga sp. nov., isolated from the rhizosphere soil.</title>
        <authorList>
            <person name="He S."/>
        </authorList>
    </citation>
    <scope>NUCLEOTIDE SEQUENCE [LARGE SCALE GENOMIC DNA]</scope>
    <source>
        <strain evidence="7 8">2R12</strain>
    </source>
</reference>
<dbReference type="InterPro" id="IPR013325">
    <property type="entry name" value="RNA_pol_sigma_r2"/>
</dbReference>
<comment type="caution">
    <text evidence="7">The sequence shown here is derived from an EMBL/GenBank/DDBJ whole genome shotgun (WGS) entry which is preliminary data.</text>
</comment>
<organism evidence="7 8">
    <name type="scientific">Chitinophaga hostae</name>
    <dbReference type="NCBI Taxonomy" id="2831022"/>
    <lineage>
        <taxon>Bacteria</taxon>
        <taxon>Pseudomonadati</taxon>
        <taxon>Bacteroidota</taxon>
        <taxon>Chitinophagia</taxon>
        <taxon>Chitinophagales</taxon>
        <taxon>Chitinophagaceae</taxon>
        <taxon>Chitinophaga</taxon>
    </lineage>
</organism>
<dbReference type="InterPro" id="IPR007627">
    <property type="entry name" value="RNA_pol_sigma70_r2"/>
</dbReference>
<evidence type="ECO:0000256" key="2">
    <source>
        <dbReference type="ARBA" id="ARBA00023015"/>
    </source>
</evidence>